<dbReference type="Pfam" id="PF00689">
    <property type="entry name" value="Cation_ATPase_C"/>
    <property type="match status" value="1"/>
</dbReference>
<dbReference type="GO" id="GO:0016887">
    <property type="term" value="F:ATP hydrolysis activity"/>
    <property type="evidence" value="ECO:0007669"/>
    <property type="project" value="InterPro"/>
</dbReference>
<dbReference type="FunFam" id="2.70.150.10:FF:000008">
    <property type="entry name" value="Calcium-transporting ATPase"/>
    <property type="match status" value="1"/>
</dbReference>
<dbReference type="Pfam" id="PF00690">
    <property type="entry name" value="Cation_ATPase_N"/>
    <property type="match status" value="1"/>
</dbReference>
<dbReference type="SUPFAM" id="SSF81653">
    <property type="entry name" value="Calcium ATPase, transduction domain A"/>
    <property type="match status" value="1"/>
</dbReference>
<feature type="transmembrane region" description="Helical" evidence="18">
    <location>
        <begin position="922"/>
        <end position="943"/>
    </location>
</feature>
<comment type="similarity">
    <text evidence="2">Belongs to the cation transport ATPase (P-type) (TC 3.A.3) family. Type IIA subfamily.</text>
</comment>
<evidence type="ECO:0000256" key="18">
    <source>
        <dbReference type="RuleBase" id="RU361146"/>
    </source>
</evidence>
<dbReference type="GO" id="GO:0016020">
    <property type="term" value="C:membrane"/>
    <property type="evidence" value="ECO:0007669"/>
    <property type="project" value="UniProtKB-SubCell"/>
</dbReference>
<keyword evidence="10" id="KW-0460">Magnesium</keyword>
<dbReference type="Gene3D" id="3.40.50.1000">
    <property type="entry name" value="HAD superfamily/HAD-like"/>
    <property type="match status" value="1"/>
</dbReference>
<evidence type="ECO:0000256" key="2">
    <source>
        <dbReference type="ARBA" id="ARBA00005675"/>
    </source>
</evidence>
<dbReference type="EC" id="7.2.2.10" evidence="18"/>
<dbReference type="InterPro" id="IPR001757">
    <property type="entry name" value="P_typ_ATPase"/>
</dbReference>
<evidence type="ECO:0000256" key="12">
    <source>
        <dbReference type="ARBA" id="ARBA00022989"/>
    </source>
</evidence>
<sequence length="966" mass="106072">MATTNGRSPRSEGRTCPKQQGESDISESDSKNSKQDAVEIQLSNKVILMHPEMAVRTIKSADAAQMSAEDVQYTLGADFHRGLTHEEAARRRKIHGHNDFEINEDEPLWKKYLGQFKDPLIMLLLASAFISICMRQFDDAVSITVAIIIVVTVAFVQEYRSEKSLEELTKLMPPSCHCVREDKLKVFLARDLVPGDTVHLSVGDRVPADVRLFEAVDLQIDESSFTGETEPSTKFTFPQKLAGNSGVANKKNIAFMGTLVRCGRGKGIVIGTGENSEFGEIFKMMQGEEAPKTPLQKNMGLLGKQLSFYSFCIIGLIMLLGWLQGRKMLDMFTVGVSLAVAAIPEGLPIVVTVTLALGVMRMAKRNAIVKKLPIVETLGCVNVICSDKTGTLTKNEMTVTSVVTADGIIAEVTGVGYNSEGMVYVEGAEADKHLHASIWQIGEVGCLCNNAEIRTEQLLGQPTEGALMAFGMKLGLFRVQSHYERLDEIPFSSEKKWMAVKCAPRNKEVLSHSRFSRLQVKATEEYFMKGAIEQVLQQCVTYNSRGTAIPLSEKQLAEYYHNAQLMGRAGLRVLAMARGPALGKLTFVGMVGIIDPPRPGVAESIMTLQGGGVHIKMVTGDSEDTAIAIGSRLGLYAQGSQAMSGEEIEKIDIMQLSHRIHSVSVFYRTSPRHKLKIVKAVQANGDIVCMTGDGVNDAVALKTADIGVAMGKVGTDVCKEAADMILVDDDFFTIMSAIEEGKSIFYNIKNFVRFQLSTSIAALSLIALSTMSGLPNPLNAMQILWINIIMDGPPAQSLGVEPVDKDVVRKPPRSIKDSIITKSLLGNILMSAIIIVSGTLWVFHREMMDNIITPRDTTMTFTCFVFFDMFNALSSRSQTKSILKIGLFTNRVFLYAVGGSIIGQLLVIYFPPLQRVFQTEALGFEDIVLLVALTSTVFIASEVKKLIQNIQSKPYEQVKIDEFDYV</sequence>
<dbReference type="Proteomes" id="UP000838412">
    <property type="component" value="Chromosome 7"/>
</dbReference>
<evidence type="ECO:0000259" key="20">
    <source>
        <dbReference type="SMART" id="SM00831"/>
    </source>
</evidence>
<comment type="function">
    <text evidence="18">Catalyzes the hydrolysis of ATP coupled with the transport of calcium.</text>
</comment>
<evidence type="ECO:0000256" key="9">
    <source>
        <dbReference type="ARBA" id="ARBA00022840"/>
    </source>
</evidence>
<dbReference type="AlphaFoldDB" id="A0A8K0A978"/>
<reference evidence="21" key="1">
    <citation type="submission" date="2022-01" db="EMBL/GenBank/DDBJ databases">
        <authorList>
            <person name="Braso-Vives M."/>
        </authorList>
    </citation>
    <scope>NUCLEOTIDE SEQUENCE</scope>
</reference>
<evidence type="ECO:0000256" key="5">
    <source>
        <dbReference type="ARBA" id="ARBA00022692"/>
    </source>
</evidence>
<keyword evidence="5 18" id="KW-0812">Transmembrane</keyword>
<keyword evidence="13" id="KW-0333">Golgi apparatus</keyword>
<evidence type="ECO:0000256" key="1">
    <source>
        <dbReference type="ARBA" id="ARBA00004166"/>
    </source>
</evidence>
<dbReference type="SUPFAM" id="SSF81665">
    <property type="entry name" value="Calcium ATPase, transmembrane domain M"/>
    <property type="match status" value="1"/>
</dbReference>
<organism evidence="21 22">
    <name type="scientific">Branchiostoma lanceolatum</name>
    <name type="common">Common lancelet</name>
    <name type="synonym">Amphioxus lanceolatum</name>
    <dbReference type="NCBI Taxonomy" id="7740"/>
    <lineage>
        <taxon>Eukaryota</taxon>
        <taxon>Metazoa</taxon>
        <taxon>Chordata</taxon>
        <taxon>Cephalochordata</taxon>
        <taxon>Leptocardii</taxon>
        <taxon>Amphioxiformes</taxon>
        <taxon>Branchiostomatidae</taxon>
        <taxon>Branchiostoma</taxon>
    </lineage>
</organism>
<dbReference type="OrthoDB" id="3352408at2759"/>
<dbReference type="SFLD" id="SFLDG00002">
    <property type="entry name" value="C1.7:_P-type_atpase_like"/>
    <property type="match status" value="1"/>
</dbReference>
<dbReference type="GO" id="GO:0005388">
    <property type="term" value="F:P-type calcium transporter activity"/>
    <property type="evidence" value="ECO:0007669"/>
    <property type="project" value="UniProtKB-EC"/>
</dbReference>
<evidence type="ECO:0000256" key="8">
    <source>
        <dbReference type="ARBA" id="ARBA00022837"/>
    </source>
</evidence>
<dbReference type="SUPFAM" id="SSF56784">
    <property type="entry name" value="HAD-like"/>
    <property type="match status" value="1"/>
</dbReference>
<keyword evidence="15 18" id="KW-0472">Membrane</keyword>
<dbReference type="InterPro" id="IPR006413">
    <property type="entry name" value="P-type_ATPase_IIA_PMR1"/>
</dbReference>
<dbReference type="InterPro" id="IPR023214">
    <property type="entry name" value="HAD_sf"/>
</dbReference>
<dbReference type="InterPro" id="IPR018303">
    <property type="entry name" value="ATPase_P-typ_P_site"/>
</dbReference>
<dbReference type="InterPro" id="IPR008250">
    <property type="entry name" value="ATPase_P-typ_transduc_dom_A_sf"/>
</dbReference>
<feature type="transmembrane region" description="Helical" evidence="18">
    <location>
        <begin position="824"/>
        <end position="843"/>
    </location>
</feature>
<keyword evidence="22" id="KW-1185">Reference proteome</keyword>
<evidence type="ECO:0000256" key="7">
    <source>
        <dbReference type="ARBA" id="ARBA00022741"/>
    </source>
</evidence>
<dbReference type="SMART" id="SM00831">
    <property type="entry name" value="Cation_ATPase_N"/>
    <property type="match status" value="1"/>
</dbReference>
<evidence type="ECO:0000256" key="13">
    <source>
        <dbReference type="ARBA" id="ARBA00023034"/>
    </source>
</evidence>
<proteinExistence type="inferred from homology"/>
<dbReference type="FunFam" id="3.40.50.1000:FF:000001">
    <property type="entry name" value="Phospholipid-transporting ATPase IC"/>
    <property type="match status" value="1"/>
</dbReference>
<keyword evidence="14 18" id="KW-0406">Ion transport</keyword>
<dbReference type="GO" id="GO:0005794">
    <property type="term" value="C:Golgi apparatus"/>
    <property type="evidence" value="ECO:0007669"/>
    <property type="project" value="UniProtKB-SubCell"/>
</dbReference>
<keyword evidence="3 18" id="KW-0813">Transport</keyword>
<dbReference type="CDD" id="cd02085">
    <property type="entry name" value="P-type_ATPase_SPCA"/>
    <property type="match status" value="1"/>
</dbReference>
<keyword evidence="7 18" id="KW-0547">Nucleotide-binding</keyword>
<comment type="caution">
    <text evidence="18">Lacks conserved residue(s) required for the propagation of feature annotation.</text>
</comment>
<dbReference type="PANTHER" id="PTHR42861">
    <property type="entry name" value="CALCIUM-TRANSPORTING ATPASE"/>
    <property type="match status" value="1"/>
</dbReference>
<dbReference type="SFLD" id="SFLDF00027">
    <property type="entry name" value="p-type_atpase"/>
    <property type="match status" value="1"/>
</dbReference>
<keyword evidence="12 18" id="KW-1133">Transmembrane helix</keyword>
<feature type="transmembrane region" description="Helical" evidence="18">
    <location>
        <begin position="892"/>
        <end position="910"/>
    </location>
</feature>
<dbReference type="FunFam" id="3.40.1110.10:FF:000006">
    <property type="entry name" value="Calcium-transporting ATPase"/>
    <property type="match status" value="1"/>
</dbReference>
<keyword evidence="8 18" id="KW-0106">Calcium</keyword>
<evidence type="ECO:0000313" key="21">
    <source>
        <dbReference type="EMBL" id="CAH1270153.1"/>
    </source>
</evidence>
<evidence type="ECO:0000256" key="3">
    <source>
        <dbReference type="ARBA" id="ARBA00022448"/>
    </source>
</evidence>
<comment type="subcellular location">
    <subcellularLocation>
        <location evidence="1">Golgi apparatus</location>
        <location evidence="1">trans-Golgi network membrane</location>
        <topology evidence="1">Multi-pass membrane protein</topology>
    </subcellularLocation>
    <subcellularLocation>
        <location evidence="18">Membrane</location>
        <topology evidence="18">Multi-pass membrane protein</topology>
    </subcellularLocation>
</comment>
<evidence type="ECO:0000313" key="22">
    <source>
        <dbReference type="Proteomes" id="UP000838412"/>
    </source>
</evidence>
<evidence type="ECO:0000256" key="15">
    <source>
        <dbReference type="ARBA" id="ARBA00023136"/>
    </source>
</evidence>
<dbReference type="Gene3D" id="2.70.150.10">
    <property type="entry name" value="Calcium-transporting ATPase, cytoplasmic transduction domain A"/>
    <property type="match status" value="1"/>
</dbReference>
<dbReference type="InterPro" id="IPR004014">
    <property type="entry name" value="ATPase_P-typ_cation-transptr_N"/>
</dbReference>
<feature type="region of interest" description="Disordered" evidence="19">
    <location>
        <begin position="1"/>
        <end position="36"/>
    </location>
</feature>
<gene>
    <name evidence="21" type="primary">ATP2C1</name>
    <name evidence="21" type="ORF">BLAG_LOCUS22549</name>
</gene>
<keyword evidence="6" id="KW-0479">Metal-binding</keyword>
<dbReference type="InterPro" id="IPR059000">
    <property type="entry name" value="ATPase_P-type_domA"/>
</dbReference>
<evidence type="ECO:0000256" key="6">
    <source>
        <dbReference type="ARBA" id="ARBA00022723"/>
    </source>
</evidence>
<evidence type="ECO:0000256" key="11">
    <source>
        <dbReference type="ARBA" id="ARBA00022967"/>
    </source>
</evidence>
<name>A0A8K0A978_BRALA</name>
<evidence type="ECO:0000256" key="10">
    <source>
        <dbReference type="ARBA" id="ARBA00022842"/>
    </source>
</evidence>
<evidence type="ECO:0000256" key="14">
    <source>
        <dbReference type="ARBA" id="ARBA00023065"/>
    </source>
</evidence>
<dbReference type="SUPFAM" id="SSF81660">
    <property type="entry name" value="Metal cation-transporting ATPase, ATP-binding domain N"/>
    <property type="match status" value="1"/>
</dbReference>
<comment type="catalytic activity">
    <reaction evidence="16">
        <text>Ca(2+)(in) + ATP + H2O = Ca(2+)(out) + ADP + phosphate + H(+)</text>
        <dbReference type="Rhea" id="RHEA:18105"/>
        <dbReference type="ChEBI" id="CHEBI:15377"/>
        <dbReference type="ChEBI" id="CHEBI:15378"/>
        <dbReference type="ChEBI" id="CHEBI:29108"/>
        <dbReference type="ChEBI" id="CHEBI:30616"/>
        <dbReference type="ChEBI" id="CHEBI:43474"/>
        <dbReference type="ChEBI" id="CHEBI:456216"/>
        <dbReference type="EC" id="7.2.2.10"/>
    </reaction>
    <physiologicalReaction direction="left-to-right" evidence="16">
        <dbReference type="Rhea" id="RHEA:18106"/>
    </physiologicalReaction>
</comment>
<dbReference type="InterPro" id="IPR036412">
    <property type="entry name" value="HAD-like_sf"/>
</dbReference>
<evidence type="ECO:0000256" key="17">
    <source>
        <dbReference type="ARBA" id="ARBA00047330"/>
    </source>
</evidence>
<dbReference type="Gene3D" id="1.20.1110.10">
    <property type="entry name" value="Calcium-transporting ATPase, transmembrane domain"/>
    <property type="match status" value="1"/>
</dbReference>
<dbReference type="NCBIfam" id="TIGR01522">
    <property type="entry name" value="ATPase-IIA2_Ca"/>
    <property type="match status" value="1"/>
</dbReference>
<dbReference type="Gene3D" id="3.40.1110.10">
    <property type="entry name" value="Calcium-transporting ATPase, cytoplasmic domain N"/>
    <property type="match status" value="1"/>
</dbReference>
<accession>A0A8K0A978</accession>
<dbReference type="InterPro" id="IPR023299">
    <property type="entry name" value="ATPase_P-typ_cyto_dom_N"/>
</dbReference>
<comment type="catalytic activity">
    <reaction evidence="17">
        <text>Mn(2+)(in) + ATP + H2O = Mn(2+)(out) + ADP + phosphate + H(+)</text>
        <dbReference type="Rhea" id="RHEA:66820"/>
        <dbReference type="ChEBI" id="CHEBI:15377"/>
        <dbReference type="ChEBI" id="CHEBI:15378"/>
        <dbReference type="ChEBI" id="CHEBI:29035"/>
        <dbReference type="ChEBI" id="CHEBI:30616"/>
        <dbReference type="ChEBI" id="CHEBI:43474"/>
        <dbReference type="ChEBI" id="CHEBI:456216"/>
    </reaction>
    <physiologicalReaction direction="left-to-right" evidence="17">
        <dbReference type="Rhea" id="RHEA:66821"/>
    </physiologicalReaction>
</comment>
<dbReference type="EMBL" id="OV696692">
    <property type="protein sequence ID" value="CAH1270153.1"/>
    <property type="molecule type" value="Genomic_DNA"/>
</dbReference>
<feature type="transmembrane region" description="Helical" evidence="18">
    <location>
        <begin position="336"/>
        <end position="360"/>
    </location>
</feature>
<dbReference type="PROSITE" id="PS00154">
    <property type="entry name" value="ATPASE_E1_E2"/>
    <property type="match status" value="1"/>
</dbReference>
<protein>
    <recommendedName>
        <fullName evidence="18">Calcium-transporting ATPase</fullName>
        <ecNumber evidence="18">7.2.2.10</ecNumber>
    </recommendedName>
</protein>
<evidence type="ECO:0000256" key="19">
    <source>
        <dbReference type="SAM" id="MobiDB-lite"/>
    </source>
</evidence>
<dbReference type="InterPro" id="IPR023298">
    <property type="entry name" value="ATPase_P-typ_TM_dom_sf"/>
</dbReference>
<dbReference type="GO" id="GO:0005524">
    <property type="term" value="F:ATP binding"/>
    <property type="evidence" value="ECO:0007669"/>
    <property type="project" value="UniProtKB-KW"/>
</dbReference>
<dbReference type="InterPro" id="IPR006068">
    <property type="entry name" value="ATPase_P-typ_cation-transptr_C"/>
</dbReference>
<dbReference type="GO" id="GO:0046872">
    <property type="term" value="F:metal ion binding"/>
    <property type="evidence" value="ECO:0007669"/>
    <property type="project" value="UniProtKB-KW"/>
</dbReference>
<dbReference type="Pfam" id="PF13246">
    <property type="entry name" value="Cation_ATPase"/>
    <property type="match status" value="1"/>
</dbReference>
<keyword evidence="4 18" id="KW-0109">Calcium transport</keyword>
<dbReference type="PRINTS" id="PR00119">
    <property type="entry name" value="CATATPASE"/>
</dbReference>
<keyword evidence="9 18" id="KW-0067">ATP-binding</keyword>
<dbReference type="PRINTS" id="PR00120">
    <property type="entry name" value="HATPASE"/>
</dbReference>
<dbReference type="SFLD" id="SFLDS00003">
    <property type="entry name" value="Haloacid_Dehalogenase"/>
    <property type="match status" value="1"/>
</dbReference>
<dbReference type="NCBIfam" id="TIGR01494">
    <property type="entry name" value="ATPase_P-type"/>
    <property type="match status" value="2"/>
</dbReference>
<feature type="domain" description="Cation-transporting P-type ATPase N-terminal" evidence="20">
    <location>
        <begin position="62"/>
        <end position="136"/>
    </location>
</feature>
<evidence type="ECO:0000256" key="16">
    <source>
        <dbReference type="ARBA" id="ARBA00047282"/>
    </source>
</evidence>
<dbReference type="InterPro" id="IPR044492">
    <property type="entry name" value="P_typ_ATPase_HD_dom"/>
</dbReference>
<keyword evidence="11" id="KW-1278">Translocase</keyword>
<dbReference type="Pfam" id="PF00122">
    <property type="entry name" value="E1-E2_ATPase"/>
    <property type="match status" value="1"/>
</dbReference>
<feature type="transmembrane region" description="Helical" evidence="18">
    <location>
        <begin position="306"/>
        <end position="324"/>
    </location>
</feature>
<evidence type="ECO:0000256" key="4">
    <source>
        <dbReference type="ARBA" id="ARBA00022568"/>
    </source>
</evidence>